<evidence type="ECO:0000313" key="23">
    <source>
        <dbReference type="Proteomes" id="UP000572268"/>
    </source>
</evidence>
<proteinExistence type="inferred from homology"/>
<dbReference type="InterPro" id="IPR036322">
    <property type="entry name" value="WD40_repeat_dom_sf"/>
</dbReference>
<comment type="caution">
    <text evidence="22">The sequence shown here is derived from an EMBL/GenBank/DDBJ whole genome shotgun (WGS) entry which is preliminary data.</text>
</comment>
<evidence type="ECO:0000256" key="12">
    <source>
        <dbReference type="ARBA" id="ARBA00022840"/>
    </source>
</evidence>
<dbReference type="SMART" id="SM00320">
    <property type="entry name" value="WD40"/>
    <property type="match status" value="6"/>
</dbReference>
<keyword evidence="16" id="KW-0030">Aminoacyl-tRNA synthetase</keyword>
<dbReference type="PRINTS" id="PR00320">
    <property type="entry name" value="GPROTEINBRPT"/>
</dbReference>
<keyword evidence="6" id="KW-0963">Cytoplasm</keyword>
<dbReference type="InterPro" id="IPR045864">
    <property type="entry name" value="aa-tRNA-synth_II/BPL/LPL"/>
</dbReference>
<dbReference type="InterPro" id="IPR022052">
    <property type="entry name" value="Histone-bd_RBBP4-like_N"/>
</dbReference>
<dbReference type="AlphaFoldDB" id="A0A7J6MYS7"/>
<evidence type="ECO:0000256" key="20">
    <source>
        <dbReference type="SAM" id="MobiDB-lite"/>
    </source>
</evidence>
<evidence type="ECO:0000256" key="17">
    <source>
        <dbReference type="ARBA" id="ARBA00023242"/>
    </source>
</evidence>
<dbReference type="FunFam" id="3.30.930.10:FF:000178">
    <property type="entry name" value="Phenylalanyl-tRNA synthetase subunit alpha"/>
    <property type="match status" value="1"/>
</dbReference>
<keyword evidence="15" id="KW-0648">Protein biosynthesis</keyword>
<evidence type="ECO:0000256" key="1">
    <source>
        <dbReference type="ARBA" id="ARBA00001946"/>
    </source>
</evidence>
<sequence>MKVAEPSRSSSDEDVDVEGSEDKIDEEFNIWKKNTPFLYDMVISHTMEWPSLTVEWLPVKPSYDKASDYSTHKMVLGTHTSNGEQNYLMIGQVKVPQHGKEEVDIDKYIETSESGAALAANKDRLCISTKINHPGEVNRAKYCPQNPFIIATLTNTGDVLLFDYSKHPSHPKKEGVVDSLCTLKGHTAEGYALSWSPTVPGRLISGAYDCKVAVWDANMPKVGKGKSASPVSVLAGHTDVVEAVSTHRRDGDILASTGDDGRLLVWDLRSPKQPAHSVVAIEGESDCNCVQFSPHNDNMLATAGSDKTVSLWDMRQLSRKIHALEHGHKEDVLNIEWNPSTDHLIMSAGLDRRVTVWDLSRVGEEIEDGSEMDGPPEMVFVHGGHCSRVTDISWNAFEPTLVASTSEDNIVQVWKANEGILCADDDEDTETISGDDEGMSDVDRENLLTVIDQGNGIKDSITLAQSAGWDHAKLVGVIKSLESIEYVTTTPFEEEKWTTTEEGEQYATVGSPEAQVVSYVKEHGPCVQKDIIASLGGVAKIGFGAAMKNGWLSMDKATKEVSVSDKAKDGIEDTVADLLTKVSKGEAASLAKGDMDMLKKRKLIHLTKTTGFKVDKTSNFRTEIVKQETELTQEMIQNKSWKDVQFKPYNLKTALGRDLGGGHLHPLLKVKTEIRNILLLMGFEEMPTNRYLESSFWNFDALFQPQQHPARDAHDTFFITSPASTNTIPKDYMTDVKKMHEVGGYGSIGWRYDWSEEESRKNILRTHTTAVSTRVLYEMGQDYIRTGVFKPKKCFSIDRVFRNETLDATHLAEFHQVEGFVADRNLTLGNLIGVIREFFRRMGLTDLRFKPAYNPYTEPSMEIFAFHPMLDKWVEIGNSGIFRPEMIRPMGIPEDVSVIAWGLSVERPTMIQYGIGNIRELFGHKMDVTTLKKNPVCWLHPGEEDAD</sequence>
<keyword evidence="7 19" id="KW-0853">WD repeat</keyword>
<keyword evidence="14" id="KW-0156">Chromatin regulator</keyword>
<comment type="cofactor">
    <cofactor evidence="1">
        <name>Mg(2+)</name>
        <dbReference type="ChEBI" id="CHEBI:18420"/>
    </cofactor>
</comment>
<dbReference type="Proteomes" id="UP000572268">
    <property type="component" value="Unassembled WGS sequence"/>
</dbReference>
<dbReference type="PROSITE" id="PS50862">
    <property type="entry name" value="AA_TRNA_LIGASE_II"/>
    <property type="match status" value="1"/>
</dbReference>
<evidence type="ECO:0000313" key="22">
    <source>
        <dbReference type="EMBL" id="KAF4676554.1"/>
    </source>
</evidence>
<dbReference type="Pfam" id="PF12265">
    <property type="entry name" value="CAF1C_H4-bd"/>
    <property type="match status" value="1"/>
</dbReference>
<dbReference type="InterPro" id="IPR004529">
    <property type="entry name" value="Phe-tRNA-synth_IIc_asu"/>
</dbReference>
<evidence type="ECO:0000256" key="10">
    <source>
        <dbReference type="ARBA" id="ARBA00022737"/>
    </source>
</evidence>
<feature type="repeat" description="WD" evidence="19">
    <location>
        <begin position="382"/>
        <end position="419"/>
    </location>
</feature>
<keyword evidence="9" id="KW-0479">Metal-binding</keyword>
<dbReference type="Pfam" id="PF01409">
    <property type="entry name" value="tRNA-synt_2d"/>
    <property type="match status" value="1"/>
</dbReference>
<feature type="repeat" description="WD" evidence="19">
    <location>
        <begin position="325"/>
        <end position="360"/>
    </location>
</feature>
<dbReference type="NCBIfam" id="TIGR00468">
    <property type="entry name" value="pheS"/>
    <property type="match status" value="1"/>
</dbReference>
<evidence type="ECO:0000256" key="19">
    <source>
        <dbReference type="PROSITE-ProRule" id="PRU00221"/>
    </source>
</evidence>
<evidence type="ECO:0000256" key="18">
    <source>
        <dbReference type="ARBA" id="ARBA00030612"/>
    </source>
</evidence>
<evidence type="ECO:0000256" key="6">
    <source>
        <dbReference type="ARBA" id="ARBA00022490"/>
    </source>
</evidence>
<feature type="repeat" description="WD" evidence="19">
    <location>
        <begin position="234"/>
        <end position="276"/>
    </location>
</feature>
<evidence type="ECO:0000256" key="15">
    <source>
        <dbReference type="ARBA" id="ARBA00022917"/>
    </source>
</evidence>
<keyword evidence="10" id="KW-0677">Repeat</keyword>
<dbReference type="GO" id="GO:0004826">
    <property type="term" value="F:phenylalanine-tRNA ligase activity"/>
    <property type="evidence" value="ECO:0007669"/>
    <property type="project" value="UniProtKB-EC"/>
</dbReference>
<feature type="compositionally biased region" description="Acidic residues" evidence="20">
    <location>
        <begin position="12"/>
        <end position="21"/>
    </location>
</feature>
<dbReference type="InterPro" id="IPR006195">
    <property type="entry name" value="aa-tRNA-synth_II"/>
</dbReference>
<evidence type="ECO:0000256" key="4">
    <source>
        <dbReference type="ARBA" id="ARBA00006703"/>
    </source>
</evidence>
<dbReference type="NCBIfam" id="NF003210">
    <property type="entry name" value="PRK04172.1"/>
    <property type="match status" value="1"/>
</dbReference>
<organism evidence="22 23">
    <name type="scientific">Perkinsus olseni</name>
    <name type="common">Perkinsus atlanticus</name>
    <dbReference type="NCBI Taxonomy" id="32597"/>
    <lineage>
        <taxon>Eukaryota</taxon>
        <taxon>Sar</taxon>
        <taxon>Alveolata</taxon>
        <taxon>Perkinsozoa</taxon>
        <taxon>Perkinsea</taxon>
        <taxon>Perkinsida</taxon>
        <taxon>Perkinsidae</taxon>
        <taxon>Perkinsus</taxon>
    </lineage>
</organism>
<dbReference type="EC" id="6.1.1.20" evidence="5"/>
<dbReference type="InterPro" id="IPR002319">
    <property type="entry name" value="Phenylalanyl-tRNA_Synthase"/>
</dbReference>
<name>A0A7J6MYS7_PEROL</name>
<dbReference type="Gene3D" id="1.10.10.2330">
    <property type="match status" value="1"/>
</dbReference>
<evidence type="ECO:0000256" key="11">
    <source>
        <dbReference type="ARBA" id="ARBA00022741"/>
    </source>
</evidence>
<dbReference type="GO" id="GO:0005737">
    <property type="term" value="C:cytoplasm"/>
    <property type="evidence" value="ECO:0007669"/>
    <property type="project" value="UniProtKB-SubCell"/>
</dbReference>
<dbReference type="SUPFAM" id="SSF55681">
    <property type="entry name" value="Class II aaRS and biotin synthetases"/>
    <property type="match status" value="1"/>
</dbReference>
<accession>A0A7J6MYS7</accession>
<dbReference type="EMBL" id="JABANN010000001">
    <property type="protein sequence ID" value="KAF4676554.1"/>
    <property type="molecule type" value="Genomic_DNA"/>
</dbReference>
<evidence type="ECO:0000256" key="8">
    <source>
        <dbReference type="ARBA" id="ARBA00022598"/>
    </source>
</evidence>
<feature type="domain" description="Aminoacyl-transfer RNA synthetases class-II family profile" evidence="21">
    <location>
        <begin position="669"/>
        <end position="935"/>
    </location>
</feature>
<dbReference type="InterPro" id="IPR050459">
    <property type="entry name" value="WD_repeat_RBAP46/RBAP48/MSI1"/>
</dbReference>
<keyword evidence="17" id="KW-0539">Nucleus</keyword>
<dbReference type="Pfam" id="PF18552">
    <property type="entry name" value="PheRS_DBD1"/>
    <property type="match status" value="1"/>
</dbReference>
<dbReference type="GO" id="GO:0046872">
    <property type="term" value="F:metal ion binding"/>
    <property type="evidence" value="ECO:0007669"/>
    <property type="project" value="UniProtKB-KW"/>
</dbReference>
<keyword evidence="13" id="KW-0460">Magnesium</keyword>
<evidence type="ECO:0000256" key="13">
    <source>
        <dbReference type="ARBA" id="ARBA00022842"/>
    </source>
</evidence>
<dbReference type="InterPro" id="IPR040724">
    <property type="entry name" value="PheRS_DBD1"/>
</dbReference>
<comment type="subcellular location">
    <subcellularLocation>
        <location evidence="3">Cytoplasm</location>
    </subcellularLocation>
    <subcellularLocation>
        <location evidence="2">Nucleus</location>
    </subcellularLocation>
</comment>
<dbReference type="PROSITE" id="PS50294">
    <property type="entry name" value="WD_REPEATS_REGION"/>
    <property type="match status" value="3"/>
</dbReference>
<evidence type="ECO:0000256" key="16">
    <source>
        <dbReference type="ARBA" id="ARBA00023146"/>
    </source>
</evidence>
<feature type="repeat" description="WD" evidence="19">
    <location>
        <begin position="290"/>
        <end position="315"/>
    </location>
</feature>
<dbReference type="Gene3D" id="1.10.10.2320">
    <property type="match status" value="1"/>
</dbReference>
<dbReference type="PROSITE" id="PS50082">
    <property type="entry name" value="WD_REPEATS_2"/>
    <property type="match status" value="5"/>
</dbReference>
<dbReference type="SUPFAM" id="SSF50978">
    <property type="entry name" value="WD40 repeat-like"/>
    <property type="match status" value="1"/>
</dbReference>
<keyword evidence="8" id="KW-0436">Ligase</keyword>
<gene>
    <name evidence="22" type="ORF">FOL46_000016</name>
</gene>
<evidence type="ECO:0000256" key="3">
    <source>
        <dbReference type="ARBA" id="ARBA00004496"/>
    </source>
</evidence>
<evidence type="ECO:0000256" key="9">
    <source>
        <dbReference type="ARBA" id="ARBA00022723"/>
    </source>
</evidence>
<dbReference type="PROSITE" id="PS00678">
    <property type="entry name" value="WD_REPEATS_1"/>
    <property type="match status" value="3"/>
</dbReference>
<dbReference type="Pfam" id="PF00400">
    <property type="entry name" value="WD40"/>
    <property type="match status" value="5"/>
</dbReference>
<dbReference type="GO" id="GO:0005524">
    <property type="term" value="F:ATP binding"/>
    <property type="evidence" value="ECO:0007669"/>
    <property type="project" value="UniProtKB-KW"/>
</dbReference>
<dbReference type="InterPro" id="IPR019775">
    <property type="entry name" value="WD40_repeat_CS"/>
</dbReference>
<dbReference type="InterPro" id="IPR001680">
    <property type="entry name" value="WD40_rpt"/>
</dbReference>
<dbReference type="InterPro" id="IPR015943">
    <property type="entry name" value="WD40/YVTN_repeat-like_dom_sf"/>
</dbReference>
<keyword evidence="11" id="KW-0547">Nucleotide-binding</keyword>
<evidence type="ECO:0000256" key="5">
    <source>
        <dbReference type="ARBA" id="ARBA00012814"/>
    </source>
</evidence>
<feature type="repeat" description="WD" evidence="19">
    <location>
        <begin position="183"/>
        <end position="216"/>
    </location>
</feature>
<dbReference type="PANTHER" id="PTHR22850">
    <property type="entry name" value="WD40 REPEAT FAMILY"/>
    <property type="match status" value="1"/>
</dbReference>
<dbReference type="CDD" id="cd00496">
    <property type="entry name" value="PheRS_alpha_core"/>
    <property type="match status" value="1"/>
</dbReference>
<dbReference type="GO" id="GO:0000049">
    <property type="term" value="F:tRNA binding"/>
    <property type="evidence" value="ECO:0007669"/>
    <property type="project" value="InterPro"/>
</dbReference>
<protein>
    <recommendedName>
        <fullName evidence="5">phenylalanine--tRNA ligase</fullName>
        <ecNumber evidence="5">6.1.1.20</ecNumber>
    </recommendedName>
    <alternativeName>
        <fullName evidence="18">Phenylalanyl-tRNA synthetase alpha subunit</fullName>
    </alternativeName>
</protein>
<feature type="region of interest" description="Disordered" evidence="20">
    <location>
        <begin position="1"/>
        <end position="21"/>
    </location>
</feature>
<reference evidence="22 23" key="1">
    <citation type="submission" date="2020-04" db="EMBL/GenBank/DDBJ databases">
        <title>Perkinsus olseni comparative genomics.</title>
        <authorList>
            <person name="Bogema D.R."/>
        </authorList>
    </citation>
    <scope>NUCLEOTIDE SEQUENCE [LARGE SCALE GENOMIC DNA]</scope>
    <source>
        <strain evidence="22">ATCC PRA-31</strain>
    </source>
</reference>
<dbReference type="GO" id="GO:0005634">
    <property type="term" value="C:nucleus"/>
    <property type="evidence" value="ECO:0007669"/>
    <property type="project" value="UniProtKB-SubCell"/>
</dbReference>
<dbReference type="InterPro" id="IPR040725">
    <property type="entry name" value="PheRS_DBD3"/>
</dbReference>
<dbReference type="Pfam" id="PF18553">
    <property type="entry name" value="PheRS_DBD3"/>
    <property type="match status" value="1"/>
</dbReference>
<dbReference type="InterPro" id="IPR020472">
    <property type="entry name" value="WD40_PAC1"/>
</dbReference>
<comment type="similarity">
    <text evidence="4">Belongs to the class-II aminoacyl-tRNA synthetase family. Phe-tRNA synthetase alpha subunit type 2 subfamily.</text>
</comment>
<dbReference type="Gene3D" id="3.30.930.10">
    <property type="entry name" value="Bira Bifunctional Protein, Domain 2"/>
    <property type="match status" value="1"/>
</dbReference>
<dbReference type="Gene3D" id="2.130.10.10">
    <property type="entry name" value="YVTN repeat-like/Quinoprotein amine dehydrogenase"/>
    <property type="match status" value="1"/>
</dbReference>
<evidence type="ECO:0000259" key="21">
    <source>
        <dbReference type="PROSITE" id="PS50862"/>
    </source>
</evidence>
<keyword evidence="12" id="KW-0067">ATP-binding</keyword>
<evidence type="ECO:0000256" key="7">
    <source>
        <dbReference type="ARBA" id="ARBA00022574"/>
    </source>
</evidence>
<dbReference type="Gene3D" id="3.30.1370.240">
    <property type="match status" value="1"/>
</dbReference>
<dbReference type="GO" id="GO:0006325">
    <property type="term" value="P:chromatin organization"/>
    <property type="evidence" value="ECO:0007669"/>
    <property type="project" value="UniProtKB-KW"/>
</dbReference>
<evidence type="ECO:0000256" key="2">
    <source>
        <dbReference type="ARBA" id="ARBA00004123"/>
    </source>
</evidence>
<dbReference type="GO" id="GO:0006432">
    <property type="term" value="P:phenylalanyl-tRNA aminoacylation"/>
    <property type="evidence" value="ECO:0007669"/>
    <property type="project" value="InterPro"/>
</dbReference>
<evidence type="ECO:0000256" key="14">
    <source>
        <dbReference type="ARBA" id="ARBA00022853"/>
    </source>
</evidence>